<proteinExistence type="predicted"/>
<feature type="transmembrane region" description="Helical" evidence="1">
    <location>
        <begin position="227"/>
        <end position="249"/>
    </location>
</feature>
<feature type="transmembrane region" description="Helical" evidence="1">
    <location>
        <begin position="154"/>
        <end position="176"/>
    </location>
</feature>
<gene>
    <name evidence="2" type="ORF">TRIADDRAFT_63530</name>
</gene>
<dbReference type="RefSeq" id="XP_002108862.1">
    <property type="nucleotide sequence ID" value="XM_002108826.1"/>
</dbReference>
<dbReference type="OMA" id="RENAQFY"/>
<evidence type="ECO:0000256" key="1">
    <source>
        <dbReference type="SAM" id="Phobius"/>
    </source>
</evidence>
<keyword evidence="1" id="KW-1133">Transmembrane helix</keyword>
<sequence>MIRYRMRGHQPIESRRLQAILFLKLMAVWNLFEWLDSLLEIHANLQRRRIDFAIHNAASLFVVVYDALVVDYRLLCATVFYEKAMGLEKIHQATDDLSNCYTHRRRGRPFQGLENWCRLLAFSLGPLTAVIPILKILNISGNYFALPAIANDTILTISLDAVGIMCIAIVLFLLWYNKLEIDTEEHEYTQILIFVMGWVGLLFWGLYGGAALILYNDKNYESMESKLYYSGVKSIIHVISLFLQMGFFIHVPTNFYHYRRVVWFNFLFIFMTWLFISQFIAEIVDQETVSLDHVFQSSCKIPSSLSIFFQVAHPLMVGFRFHVCLHTSQAAMAIKFDTVKISRVKANSFHDITVKAMQKGKTISLSKIDDSTPVAVGLNLKDSDLDTEMKGSDRTYSVRSNSVQGGSLRGGSIRSSSIIINDMPLQEEVFAPSSRVF</sequence>
<feature type="transmembrane region" description="Helical" evidence="1">
    <location>
        <begin position="261"/>
        <end position="281"/>
    </location>
</feature>
<dbReference type="GeneID" id="6750076"/>
<dbReference type="HOGENOM" id="CLU_627522_0_0_1"/>
<organism evidence="2 3">
    <name type="scientific">Trichoplax adhaerens</name>
    <name type="common">Trichoplax reptans</name>
    <dbReference type="NCBI Taxonomy" id="10228"/>
    <lineage>
        <taxon>Eukaryota</taxon>
        <taxon>Metazoa</taxon>
        <taxon>Placozoa</taxon>
        <taxon>Uniplacotomia</taxon>
        <taxon>Trichoplacea</taxon>
        <taxon>Trichoplacidae</taxon>
        <taxon>Trichoplax</taxon>
    </lineage>
</organism>
<dbReference type="OrthoDB" id="5963218at2759"/>
<dbReference type="CTD" id="6750076"/>
<dbReference type="KEGG" id="tad:TRIADDRAFT_63530"/>
<keyword evidence="3" id="KW-1185">Reference proteome</keyword>
<reference evidence="2 3" key="1">
    <citation type="journal article" date="2008" name="Nature">
        <title>The Trichoplax genome and the nature of placozoans.</title>
        <authorList>
            <person name="Srivastava M."/>
            <person name="Begovic E."/>
            <person name="Chapman J."/>
            <person name="Putnam N.H."/>
            <person name="Hellsten U."/>
            <person name="Kawashima T."/>
            <person name="Kuo A."/>
            <person name="Mitros T."/>
            <person name="Salamov A."/>
            <person name="Carpenter M.L."/>
            <person name="Signorovitch A.Y."/>
            <person name="Moreno M.A."/>
            <person name="Kamm K."/>
            <person name="Grimwood J."/>
            <person name="Schmutz J."/>
            <person name="Shapiro H."/>
            <person name="Grigoriev I.V."/>
            <person name="Buss L.W."/>
            <person name="Schierwater B."/>
            <person name="Dellaporta S.L."/>
            <person name="Rokhsar D.S."/>
        </authorList>
    </citation>
    <scope>NUCLEOTIDE SEQUENCE [LARGE SCALE GENOMIC DNA]</scope>
    <source>
        <strain evidence="2 3">Grell-BS-1999</strain>
    </source>
</reference>
<evidence type="ECO:0000313" key="3">
    <source>
        <dbReference type="Proteomes" id="UP000009022"/>
    </source>
</evidence>
<accession>B3RM95</accession>
<dbReference type="EMBL" id="DS985241">
    <property type="protein sequence ID" value="EDV29660.1"/>
    <property type="molecule type" value="Genomic_DNA"/>
</dbReference>
<keyword evidence="1" id="KW-0472">Membrane</keyword>
<name>B3RM95_TRIAD</name>
<feature type="transmembrane region" description="Helical" evidence="1">
    <location>
        <begin position="59"/>
        <end position="81"/>
    </location>
</feature>
<keyword evidence="1" id="KW-0812">Transmembrane</keyword>
<protein>
    <submittedName>
        <fullName evidence="2">Uncharacterized protein</fullName>
    </submittedName>
</protein>
<dbReference type="AlphaFoldDB" id="B3RM95"/>
<dbReference type="InParanoid" id="B3RM95"/>
<dbReference type="Proteomes" id="UP000009022">
    <property type="component" value="Unassembled WGS sequence"/>
</dbReference>
<evidence type="ECO:0000313" key="2">
    <source>
        <dbReference type="EMBL" id="EDV29660.1"/>
    </source>
</evidence>
<feature type="transmembrane region" description="Helical" evidence="1">
    <location>
        <begin position="188"/>
        <end position="215"/>
    </location>
</feature>
<feature type="transmembrane region" description="Helical" evidence="1">
    <location>
        <begin position="115"/>
        <end position="134"/>
    </location>
</feature>